<evidence type="ECO:0000313" key="2">
    <source>
        <dbReference type="EMBL" id="TNN62347.1"/>
    </source>
</evidence>
<dbReference type="EMBL" id="SRLO01000296">
    <property type="protein sequence ID" value="TNN62347.1"/>
    <property type="molecule type" value="Genomic_DNA"/>
</dbReference>
<dbReference type="Proteomes" id="UP000314294">
    <property type="component" value="Unassembled WGS sequence"/>
</dbReference>
<comment type="caution">
    <text evidence="2">The sequence shown here is derived from an EMBL/GenBank/DDBJ whole genome shotgun (WGS) entry which is preliminary data.</text>
</comment>
<reference evidence="2 3" key="1">
    <citation type="submission" date="2019-03" db="EMBL/GenBank/DDBJ databases">
        <title>First draft genome of Liparis tanakae, snailfish: a comprehensive survey of snailfish specific genes.</title>
        <authorList>
            <person name="Kim W."/>
            <person name="Song I."/>
            <person name="Jeong J.-H."/>
            <person name="Kim D."/>
            <person name="Kim S."/>
            <person name="Ryu S."/>
            <person name="Song J.Y."/>
            <person name="Lee S.K."/>
        </authorList>
    </citation>
    <scope>NUCLEOTIDE SEQUENCE [LARGE SCALE GENOMIC DNA]</scope>
    <source>
        <tissue evidence="2">Muscle</tissue>
    </source>
</reference>
<name>A0A4Z2H8X9_9TELE</name>
<sequence length="267" mass="28406">MSTSDMTHCWTSLQRCSSTESAAVWPAVLVEPAPVGDQLQYLTLPEEGVFALLLAPASTAIVRWLPVDCWELVVLRRALIMEEDVLTSCRNPPLWIRPLTTWPVVVVLQQPAAVLGQPLNGLQPQPAGQLLPAAHSSHSSSSSSSSAGTATTAATAVPQCAHPAQLEHRWHEHISQAAVPRHGGDGHKVFVGRRAKLDVRGKLKEEPNCLWPLPLIGAKVTGGGVTLLKAELTAGLPVPAAPARRAQQWSGSALFALGIVTSTSPIR</sequence>
<keyword evidence="3" id="KW-1185">Reference proteome</keyword>
<proteinExistence type="predicted"/>
<accession>A0A4Z2H8X9</accession>
<evidence type="ECO:0000256" key="1">
    <source>
        <dbReference type="SAM" id="MobiDB-lite"/>
    </source>
</evidence>
<feature type="region of interest" description="Disordered" evidence="1">
    <location>
        <begin position="126"/>
        <end position="156"/>
    </location>
</feature>
<gene>
    <name evidence="2" type="ORF">EYF80_027464</name>
</gene>
<dbReference type="OrthoDB" id="10640552at2759"/>
<protein>
    <submittedName>
        <fullName evidence="2">Uncharacterized protein</fullName>
    </submittedName>
</protein>
<feature type="compositionally biased region" description="Low complexity" evidence="1">
    <location>
        <begin position="133"/>
        <end position="156"/>
    </location>
</feature>
<organism evidence="2 3">
    <name type="scientific">Liparis tanakae</name>
    <name type="common">Tanaka's snailfish</name>
    <dbReference type="NCBI Taxonomy" id="230148"/>
    <lineage>
        <taxon>Eukaryota</taxon>
        <taxon>Metazoa</taxon>
        <taxon>Chordata</taxon>
        <taxon>Craniata</taxon>
        <taxon>Vertebrata</taxon>
        <taxon>Euteleostomi</taxon>
        <taxon>Actinopterygii</taxon>
        <taxon>Neopterygii</taxon>
        <taxon>Teleostei</taxon>
        <taxon>Neoteleostei</taxon>
        <taxon>Acanthomorphata</taxon>
        <taxon>Eupercaria</taxon>
        <taxon>Perciformes</taxon>
        <taxon>Cottioidei</taxon>
        <taxon>Cottales</taxon>
        <taxon>Liparidae</taxon>
        <taxon>Liparis</taxon>
    </lineage>
</organism>
<dbReference type="AlphaFoldDB" id="A0A4Z2H8X9"/>
<evidence type="ECO:0000313" key="3">
    <source>
        <dbReference type="Proteomes" id="UP000314294"/>
    </source>
</evidence>